<comment type="subcellular location">
    <subcellularLocation>
        <location evidence="1">Membrane</location>
        <topology evidence="1">Single-pass type II membrane protein</topology>
    </subcellularLocation>
</comment>
<dbReference type="InterPro" id="IPR029044">
    <property type="entry name" value="Nucleotide-diphossugar_trans"/>
</dbReference>
<dbReference type="InterPro" id="IPR002685">
    <property type="entry name" value="Glyco_trans_15"/>
</dbReference>
<evidence type="ECO:0000256" key="8">
    <source>
        <dbReference type="SAM" id="Phobius"/>
    </source>
</evidence>
<keyword evidence="8" id="KW-1133">Transmembrane helix</keyword>
<evidence type="ECO:0000256" key="5">
    <source>
        <dbReference type="ARBA" id="ARBA00022968"/>
    </source>
</evidence>
<comment type="similarity">
    <text evidence="2">Belongs to the glycosyltransferase 15 family.</text>
</comment>
<dbReference type="EMBL" id="OX365909">
    <property type="protein sequence ID" value="CAI4050244.1"/>
    <property type="molecule type" value="Genomic_DNA"/>
</dbReference>
<keyword evidence="6 8" id="KW-0472">Membrane</keyword>
<name>A0AA35J640_SACK1</name>
<dbReference type="Gene3D" id="3.90.550.10">
    <property type="entry name" value="Spore Coat Polysaccharide Biosynthesis Protein SpsA, Chain A"/>
    <property type="match status" value="1"/>
</dbReference>
<evidence type="ECO:0000256" key="7">
    <source>
        <dbReference type="PIRSR" id="PIRSR018153-1"/>
    </source>
</evidence>
<dbReference type="GO" id="GO:0000026">
    <property type="term" value="F:alpha-1,2-mannosyltransferase activity"/>
    <property type="evidence" value="ECO:0007669"/>
    <property type="project" value="TreeGrafter"/>
</dbReference>
<keyword evidence="10" id="KW-1185">Reference proteome</keyword>
<dbReference type="GeneID" id="80926771"/>
<organism evidence="9 10">
    <name type="scientific">Saccharomyces kudriavzevii (strain ATCC MYA-4449 / AS 2.2408 / CBS 8840 / NBRC 1802 / NCYC 2889)</name>
    <name type="common">Yeast</name>
    <dbReference type="NCBI Taxonomy" id="226230"/>
    <lineage>
        <taxon>Eukaryota</taxon>
        <taxon>Fungi</taxon>
        <taxon>Dikarya</taxon>
        <taxon>Ascomycota</taxon>
        <taxon>Saccharomycotina</taxon>
        <taxon>Saccharomycetes</taxon>
        <taxon>Saccharomycetales</taxon>
        <taxon>Saccharomycetaceae</taxon>
        <taxon>Saccharomyces</taxon>
    </lineage>
</organism>
<dbReference type="GO" id="GO:0000032">
    <property type="term" value="P:cell wall mannoprotein biosynthetic process"/>
    <property type="evidence" value="ECO:0007669"/>
    <property type="project" value="TreeGrafter"/>
</dbReference>
<evidence type="ECO:0000256" key="4">
    <source>
        <dbReference type="ARBA" id="ARBA00022679"/>
    </source>
</evidence>
<sequence length="523" mass="62081">MLLVRRVKNALLKCFHCNPTVMSILIALIILWMIFGSEPEFLEVTDNFLPFSKMDLATGRDRPFHPNCVNTQNYLLNSSYTKQNASFVMLTRNEELKDVIKTIHSIEEHFNQWFHYPYVFLNDQPFEEHFKAKVLDAAMGAHVEFGTIDEISWNFPSNVKDSFEFHNAIENQGDRSVLYGSMESYHKMCRFYSGLFYKHPLVQKFEWYWRLEPDVEFFCDITYDPFWEMFQNDKKYGFTIMIPELYWTVPNLFRHTKSFIRQEGVKLRSLWKLFTKDYDIFESDDADLRNWINSGVDARAKVSEKIAIEQLLKKGAESRSINDDKEGIMNLIKRARSKKHIVEDKFFNEEYNLCHFWSNFEIAQLSVFDNDIYNSFFQYLEKSGGFWKERWGDAPVHSLGLSLTLDLDDVHYFRDIGYRHSTIRHCPRNAVGNEEVNYAASDSRFERNNIVYDEGRDYGCGCRCICPKSKREIEDSVGFCVNIWFNLMKQHRGQERQADVLNGNEMEKSIREDYLKQFENQFF</sequence>
<feature type="transmembrane region" description="Helical" evidence="8">
    <location>
        <begin position="12"/>
        <end position="35"/>
    </location>
</feature>
<dbReference type="SUPFAM" id="SSF53448">
    <property type="entry name" value="Nucleotide-diphospho-sugar transferases"/>
    <property type="match status" value="1"/>
</dbReference>
<dbReference type="RefSeq" id="XP_056084766.1">
    <property type="nucleotide sequence ID" value="XM_056230893.1"/>
</dbReference>
<dbReference type="PANTHER" id="PTHR31121">
    <property type="entry name" value="ALPHA-1,2 MANNOSYLTRANSFERASE KTR1"/>
    <property type="match status" value="1"/>
</dbReference>
<protein>
    <recommendedName>
        <fullName evidence="11">KTR5-like protein</fullName>
    </recommendedName>
</protein>
<keyword evidence="5" id="KW-0735">Signal-anchor</keyword>
<dbReference type="PIRSF" id="PIRSF018153">
    <property type="entry name" value="Glyco_trans_15"/>
    <property type="match status" value="1"/>
</dbReference>
<dbReference type="AlphaFoldDB" id="A0AA35J640"/>
<dbReference type="GO" id="GO:0006487">
    <property type="term" value="P:protein N-linked glycosylation"/>
    <property type="evidence" value="ECO:0007669"/>
    <property type="project" value="TreeGrafter"/>
</dbReference>
<dbReference type="Pfam" id="PF01793">
    <property type="entry name" value="Glyco_transf_15"/>
    <property type="match status" value="2"/>
</dbReference>
<feature type="active site" description="Nucleophile" evidence="7">
    <location>
        <position position="361"/>
    </location>
</feature>
<dbReference type="GO" id="GO:0016020">
    <property type="term" value="C:membrane"/>
    <property type="evidence" value="ECO:0007669"/>
    <property type="project" value="UniProtKB-SubCell"/>
</dbReference>
<dbReference type="GO" id="GO:0005794">
    <property type="term" value="C:Golgi apparatus"/>
    <property type="evidence" value="ECO:0007669"/>
    <property type="project" value="TreeGrafter"/>
</dbReference>
<proteinExistence type="inferred from homology"/>
<evidence type="ECO:0000313" key="9">
    <source>
        <dbReference type="EMBL" id="CAI4050244.1"/>
    </source>
</evidence>
<gene>
    <name evidence="9" type="primary">SKDI14G2930</name>
    <name evidence="9" type="ORF">SKDI_14G2930</name>
</gene>
<evidence type="ECO:0000256" key="6">
    <source>
        <dbReference type="ARBA" id="ARBA00023136"/>
    </source>
</evidence>
<evidence type="ECO:0000256" key="3">
    <source>
        <dbReference type="ARBA" id="ARBA00022676"/>
    </source>
</evidence>
<keyword evidence="4" id="KW-0808">Transferase</keyword>
<keyword evidence="8" id="KW-0812">Transmembrane</keyword>
<reference evidence="9" key="1">
    <citation type="submission" date="2022-10" db="EMBL/GenBank/DDBJ databases">
        <authorList>
            <person name="Byrne P K."/>
        </authorList>
    </citation>
    <scope>NUCLEOTIDE SEQUENCE</scope>
    <source>
        <strain evidence="9">IFO1802</strain>
    </source>
</reference>
<evidence type="ECO:0000256" key="1">
    <source>
        <dbReference type="ARBA" id="ARBA00004606"/>
    </source>
</evidence>
<keyword evidence="3" id="KW-0328">Glycosyltransferase</keyword>
<dbReference type="Proteomes" id="UP001162087">
    <property type="component" value="Chromosome 14"/>
</dbReference>
<accession>A0AA35J640</accession>
<evidence type="ECO:0000256" key="2">
    <source>
        <dbReference type="ARBA" id="ARBA00007677"/>
    </source>
</evidence>
<evidence type="ECO:0008006" key="11">
    <source>
        <dbReference type="Google" id="ProtNLM"/>
    </source>
</evidence>
<evidence type="ECO:0000313" key="10">
    <source>
        <dbReference type="Proteomes" id="UP001162087"/>
    </source>
</evidence>
<dbReference type="PANTHER" id="PTHR31121:SF2">
    <property type="entry name" value="MANNOSYLTRANSFERASE KTR5-RELATED"/>
    <property type="match status" value="1"/>
</dbReference>